<evidence type="ECO:0000313" key="2">
    <source>
        <dbReference type="Proteomes" id="UP000424080"/>
    </source>
</evidence>
<keyword evidence="1" id="KW-0808">Transferase</keyword>
<proteinExistence type="predicted"/>
<accession>A0A5S9HXM9</accession>
<name>A0A5S9HXM9_9CAUD</name>
<organism evidence="1 2">
    <name type="scientific">Tenacibaculum phage PTm5</name>
    <dbReference type="NCBI Taxonomy" id="2547426"/>
    <lineage>
        <taxon>Viruses</taxon>
        <taxon>Duplodnaviria</taxon>
        <taxon>Heunggongvirae</taxon>
        <taxon>Uroviricota</taxon>
        <taxon>Caudoviricetes</taxon>
        <taxon>Shirahamavirus</taxon>
        <taxon>Shirahamavirus PTm1</taxon>
    </lineage>
</organism>
<dbReference type="Proteomes" id="UP000424080">
    <property type="component" value="Segment"/>
</dbReference>
<reference evidence="1 2" key="1">
    <citation type="journal article" date="2019" name="Arch. Virol.">
        <title>A novel jumbo Tenacibaculum maritimum lytic phage with head-fiber-like appendages.</title>
        <authorList>
            <person name="Kawato Y."/>
            <person name="Istiqomah I."/>
            <person name="Gaafar A.Y."/>
            <person name="Hanaoka M."/>
            <person name="Ishimaru K."/>
            <person name="Yasuike M."/>
            <person name="Nishiki I."/>
            <person name="Nakamura Y."/>
            <person name="Fujiwara A."/>
            <person name="Nakai T."/>
        </authorList>
    </citation>
    <scope>NUCLEOTIDE SEQUENCE [LARGE SCALE GENOMIC DNA]</scope>
    <source>
        <strain evidence="1 2">PTm5</strain>
    </source>
</reference>
<dbReference type="PANTHER" id="PTHR34817:SF1">
    <property type="entry name" value="NUCLEOTIDYLTRANSFERASE"/>
    <property type="match status" value="1"/>
</dbReference>
<dbReference type="InterPro" id="IPR018775">
    <property type="entry name" value="RlaP"/>
</dbReference>
<evidence type="ECO:0000313" key="1">
    <source>
        <dbReference type="EMBL" id="BBI90850.1"/>
    </source>
</evidence>
<dbReference type="PANTHER" id="PTHR34817">
    <property type="entry name" value="NUCLEOTIDYLTRANSFERASE"/>
    <property type="match status" value="1"/>
</dbReference>
<dbReference type="Pfam" id="PF10127">
    <property type="entry name" value="RlaP"/>
    <property type="match status" value="1"/>
</dbReference>
<sequence length="372" mass="43911">MSHENDPFKIKNYKVVRGHREFDILFETVVGSVAYGTNVDGSDIDIKGVFLQPLSDQLLYGKIQQIVVDKDTVYYELSRVIELISVGNPTMLEMLFMPNRCIRYMTKEFREVMYNDDTRRSFITMNCRKSFCGYAYQQIKKASGLNKLMNFEKDGYFSEPKDVLDFCYVFNDRLGITEPVKDLLYRRNPHARKQENYGLVKCNHTINTFFVYYFNESMEKRPSGFIGSDSNELRTSLVPKGMQVDFIVQFNHGAYKEHKKKHKQYKTWIKERNTQRYVDSKTHGQKIDGKNLLHCVRLIEMGRELAEQRWMNVERPNAKELIKIRKGEVNLSELLDKSEKQLREVEDVFRESKLPKNVSPKLVRDIKTKFYL</sequence>
<dbReference type="EMBL" id="AP019525">
    <property type="protein sequence ID" value="BBI90850.1"/>
    <property type="molecule type" value="Genomic_DNA"/>
</dbReference>
<protein>
    <submittedName>
        <fullName evidence="1">Nucleotidyltransferase</fullName>
    </submittedName>
</protein>
<dbReference type="GO" id="GO:0016740">
    <property type="term" value="F:transferase activity"/>
    <property type="evidence" value="ECO:0007669"/>
    <property type="project" value="UniProtKB-KW"/>
</dbReference>